<feature type="non-terminal residue" evidence="1">
    <location>
        <position position="35"/>
    </location>
</feature>
<sequence length="35" mass="3680">MKRIFGIGLGIVYLVIAFGAYAQANAGWADGHADL</sequence>
<proteinExistence type="predicted"/>
<gene>
    <name evidence="1" type="ORF">METZ01_LOCUS91018</name>
</gene>
<evidence type="ECO:0000313" key="1">
    <source>
        <dbReference type="EMBL" id="SVA38164.1"/>
    </source>
</evidence>
<accession>A0A381VDE7</accession>
<organism evidence="1">
    <name type="scientific">marine metagenome</name>
    <dbReference type="NCBI Taxonomy" id="408172"/>
    <lineage>
        <taxon>unclassified sequences</taxon>
        <taxon>metagenomes</taxon>
        <taxon>ecological metagenomes</taxon>
    </lineage>
</organism>
<protein>
    <submittedName>
        <fullName evidence="1">Uncharacterized protein</fullName>
    </submittedName>
</protein>
<dbReference type="EMBL" id="UINC01008481">
    <property type="protein sequence ID" value="SVA38164.1"/>
    <property type="molecule type" value="Genomic_DNA"/>
</dbReference>
<name>A0A381VDE7_9ZZZZ</name>
<dbReference type="AlphaFoldDB" id="A0A381VDE7"/>
<reference evidence="1" key="1">
    <citation type="submission" date="2018-05" db="EMBL/GenBank/DDBJ databases">
        <authorList>
            <person name="Lanie J.A."/>
            <person name="Ng W.-L."/>
            <person name="Kazmierczak K.M."/>
            <person name="Andrzejewski T.M."/>
            <person name="Davidsen T.M."/>
            <person name="Wayne K.J."/>
            <person name="Tettelin H."/>
            <person name="Glass J.I."/>
            <person name="Rusch D."/>
            <person name="Podicherti R."/>
            <person name="Tsui H.-C.T."/>
            <person name="Winkler M.E."/>
        </authorList>
    </citation>
    <scope>NUCLEOTIDE SEQUENCE</scope>
</reference>